<dbReference type="RefSeq" id="WP_003658586.1">
    <property type="nucleotide sequence ID" value="NZ_CP034662.1"/>
</dbReference>
<dbReference type="EMBL" id="CP034662">
    <property type="protein sequence ID" value="AZQ93367.1"/>
    <property type="molecule type" value="Genomic_DNA"/>
</dbReference>
<sequence>MNKQSNPNGVNPIIDALLMRMNELDRFSDDECVLTNKELLPFDVVTSKSGQFGFIGGNVSIGNVITEQFRTIYETEEVAARAYLVKYFGDKQWL</sequence>
<protein>
    <submittedName>
        <fullName evidence="1">Uncharacterized protein</fullName>
    </submittedName>
</protein>
<accession>A0A3Q9GBL6</accession>
<evidence type="ECO:0000313" key="1">
    <source>
        <dbReference type="EMBL" id="AZQ93367.1"/>
    </source>
</evidence>
<dbReference type="AlphaFoldDB" id="A0A3Q9GBL6"/>
<name>A0A3Q9GBL6_MORCA</name>
<reference evidence="1 2" key="1">
    <citation type="submission" date="2018-12" db="EMBL/GenBank/DDBJ databases">
        <title>Persistence of Moraxella catarrhalis in Chronic Obstructive Pulmonary Disease and Regulation of the Hag/MID Adhesin.</title>
        <authorList>
            <person name="Murphy T."/>
            <person name="Zhao X."/>
            <person name="Vyas G."/>
            <person name="Aluvathingal J."/>
            <person name="Nadendla S."/>
            <person name="Tallon L."/>
            <person name="Tettelin H."/>
        </authorList>
    </citation>
    <scope>NUCLEOTIDE SEQUENCE [LARGE SCALE GENOMIC DNA]</scope>
    <source>
        <strain evidence="1 2">46P58B1</strain>
    </source>
</reference>
<evidence type="ECO:0000313" key="2">
    <source>
        <dbReference type="Proteomes" id="UP000280228"/>
    </source>
</evidence>
<gene>
    <name evidence="1" type="ORF">EJK53_1717</name>
</gene>
<organism evidence="1 2">
    <name type="scientific">Moraxella catarrhalis</name>
    <name type="common">Branhamella catarrhalis</name>
    <dbReference type="NCBI Taxonomy" id="480"/>
    <lineage>
        <taxon>Bacteria</taxon>
        <taxon>Pseudomonadati</taxon>
        <taxon>Pseudomonadota</taxon>
        <taxon>Gammaproteobacteria</taxon>
        <taxon>Moraxellales</taxon>
        <taxon>Moraxellaceae</taxon>
        <taxon>Moraxella</taxon>
    </lineage>
</organism>
<proteinExistence type="predicted"/>
<dbReference type="Proteomes" id="UP000280228">
    <property type="component" value="Chromosome"/>
</dbReference>